<evidence type="ECO:0000313" key="4">
    <source>
        <dbReference type="EMBL" id="MFC4988333.1"/>
    </source>
</evidence>
<keyword evidence="2" id="KW-1133">Transmembrane helix</keyword>
<dbReference type="Gene3D" id="3.40.33.10">
    <property type="entry name" value="CAP"/>
    <property type="match status" value="1"/>
</dbReference>
<evidence type="ECO:0000256" key="2">
    <source>
        <dbReference type="SAM" id="Phobius"/>
    </source>
</evidence>
<keyword evidence="5" id="KW-1185">Reference proteome</keyword>
<evidence type="ECO:0000256" key="1">
    <source>
        <dbReference type="SAM" id="MobiDB-lite"/>
    </source>
</evidence>
<reference evidence="4 5" key="1">
    <citation type="journal article" date="2019" name="Int. J. Syst. Evol. Microbiol.">
        <title>The Global Catalogue of Microorganisms (GCM) 10K type strain sequencing project: providing services to taxonomists for standard genome sequencing and annotation.</title>
        <authorList>
            <consortium name="The Broad Institute Genomics Platform"/>
            <consortium name="The Broad Institute Genome Sequencing Center for Infectious Disease"/>
            <person name="Wu L."/>
            <person name="Ma J."/>
        </authorList>
    </citation>
    <scope>NUCLEOTIDE SEQUENCE [LARGE SCALE GENOMIC DNA]</scope>
    <source>
        <strain evidence="4 5">CGMCC 1.15824</strain>
    </source>
</reference>
<comment type="caution">
    <text evidence="4">The sequence shown here is derived from an EMBL/GenBank/DDBJ whole genome shotgun (WGS) entry which is preliminary data.</text>
</comment>
<name>A0ABD5QF97_9EURY</name>
<dbReference type="Pfam" id="PF00188">
    <property type="entry name" value="CAP"/>
    <property type="match status" value="1"/>
</dbReference>
<gene>
    <name evidence="4" type="ORF">ACFPFO_11310</name>
</gene>
<dbReference type="EMBL" id="JBHSJG010000036">
    <property type="protein sequence ID" value="MFC4988333.1"/>
    <property type="molecule type" value="Genomic_DNA"/>
</dbReference>
<dbReference type="InterPro" id="IPR035940">
    <property type="entry name" value="CAP_sf"/>
</dbReference>
<proteinExistence type="predicted"/>
<dbReference type="PANTHER" id="PTHR31157">
    <property type="entry name" value="SCP DOMAIN-CONTAINING PROTEIN"/>
    <property type="match status" value="1"/>
</dbReference>
<dbReference type="RefSeq" id="WP_224827166.1">
    <property type="nucleotide sequence ID" value="NZ_JAIVEF010000001.1"/>
</dbReference>
<dbReference type="AlphaFoldDB" id="A0ABD5QF97"/>
<feature type="domain" description="SCP" evidence="3">
    <location>
        <begin position="104"/>
        <end position="235"/>
    </location>
</feature>
<dbReference type="PANTHER" id="PTHR31157:SF1">
    <property type="entry name" value="SCP DOMAIN-CONTAINING PROTEIN"/>
    <property type="match status" value="1"/>
</dbReference>
<feature type="transmembrane region" description="Helical" evidence="2">
    <location>
        <begin position="21"/>
        <end position="45"/>
    </location>
</feature>
<keyword evidence="2" id="KW-0812">Transmembrane</keyword>
<organism evidence="4 5">
    <name type="scientific">Saliphagus infecundisoli</name>
    <dbReference type="NCBI Taxonomy" id="1849069"/>
    <lineage>
        <taxon>Archaea</taxon>
        <taxon>Methanobacteriati</taxon>
        <taxon>Methanobacteriota</taxon>
        <taxon>Stenosarchaea group</taxon>
        <taxon>Halobacteria</taxon>
        <taxon>Halobacteriales</taxon>
        <taxon>Natrialbaceae</taxon>
        <taxon>Saliphagus</taxon>
    </lineage>
</organism>
<evidence type="ECO:0000313" key="5">
    <source>
        <dbReference type="Proteomes" id="UP001595925"/>
    </source>
</evidence>
<dbReference type="SUPFAM" id="SSF55797">
    <property type="entry name" value="PR-1-like"/>
    <property type="match status" value="1"/>
</dbReference>
<dbReference type="CDD" id="cd05379">
    <property type="entry name" value="CAP_bacterial"/>
    <property type="match status" value="1"/>
</dbReference>
<sequence>MDRPRRPTADAPDRGLLGVFGLLRTLLSLLVLCALIGAAALAILAGPTLVAELDAYANPISTADPPPAGERNPETTDPGDPNASAYEGTQATFDSADVEDFVHHAVNDRRAEHDLEPLKWDGTIASVSRAHSADMHEREYFAHENPDGESPFDRFGEVGDYCRAYGENIAMTVADRRVREPEGGVVRYRSPEELAEGLVEQWMNSPPHREAILSDRWDRGGVGVYLSAEGEVYATHNFCTVR</sequence>
<feature type="region of interest" description="Disordered" evidence="1">
    <location>
        <begin position="61"/>
        <end position="87"/>
    </location>
</feature>
<accession>A0ABD5QF97</accession>
<dbReference type="InterPro" id="IPR014044">
    <property type="entry name" value="CAP_dom"/>
</dbReference>
<keyword evidence="2" id="KW-0472">Membrane</keyword>
<protein>
    <submittedName>
        <fullName evidence="4">CAP domain-containing protein</fullName>
    </submittedName>
</protein>
<evidence type="ECO:0000259" key="3">
    <source>
        <dbReference type="Pfam" id="PF00188"/>
    </source>
</evidence>
<dbReference type="Proteomes" id="UP001595925">
    <property type="component" value="Unassembled WGS sequence"/>
</dbReference>